<evidence type="ECO:0000256" key="7">
    <source>
        <dbReference type="ARBA" id="ARBA00039386"/>
    </source>
</evidence>
<evidence type="ECO:0000256" key="3">
    <source>
        <dbReference type="ARBA" id="ARBA00022723"/>
    </source>
</evidence>
<evidence type="ECO:0000256" key="5">
    <source>
        <dbReference type="ARBA" id="ARBA00023004"/>
    </source>
</evidence>
<dbReference type="Pfam" id="PF04324">
    <property type="entry name" value="Fer2_BFD"/>
    <property type="match status" value="1"/>
</dbReference>
<dbReference type="Proteomes" id="UP000321304">
    <property type="component" value="Unassembled WGS sequence"/>
</dbReference>
<protein>
    <recommendedName>
        <fullName evidence="7">Bacterioferritin-associated ferredoxin</fullName>
    </recommendedName>
</protein>
<accession>A0A560LXT5</accession>
<keyword evidence="2" id="KW-0001">2Fe-2S</keyword>
<name>A0A560LXT5_9BRAD</name>
<evidence type="ECO:0000256" key="1">
    <source>
        <dbReference type="ARBA" id="ARBA00022448"/>
    </source>
</evidence>
<feature type="domain" description="BFD-like [2Fe-2S]-binding" evidence="9">
    <location>
        <begin position="40"/>
        <end position="92"/>
    </location>
</feature>
<keyword evidence="1" id="KW-0813">Transport</keyword>
<gene>
    <name evidence="10" type="ORF">FBZ93_10699</name>
</gene>
<dbReference type="InterPro" id="IPR007419">
    <property type="entry name" value="BFD-like_2Fe2S-bd_dom"/>
</dbReference>
<evidence type="ECO:0000256" key="4">
    <source>
        <dbReference type="ARBA" id="ARBA00022982"/>
    </source>
</evidence>
<keyword evidence="4" id="KW-0249">Electron transport</keyword>
<dbReference type="AlphaFoldDB" id="A0A560LXT5"/>
<keyword evidence="11" id="KW-1185">Reference proteome</keyword>
<reference evidence="10 11" key="1">
    <citation type="submission" date="2019-06" db="EMBL/GenBank/DDBJ databases">
        <title>Genomic Encyclopedia of Type Strains, Phase IV (KMG-V): Genome sequencing to study the core and pangenomes of soil and plant-associated prokaryotes.</title>
        <authorList>
            <person name="Whitman W."/>
        </authorList>
    </citation>
    <scope>NUCLEOTIDE SEQUENCE [LARGE SCALE GENOMIC DNA]</scope>
    <source>
        <strain evidence="10 11">BR 10355</strain>
    </source>
</reference>
<comment type="caution">
    <text evidence="10">The sequence shown here is derived from an EMBL/GenBank/DDBJ whole genome shotgun (WGS) entry which is preliminary data.</text>
</comment>
<sequence length="129" mass="13521">MNPASVWNCYKNGFFLLHPAGPDNIHIAEHHPLDPPPLMIVCSCNVLSDHDVRNAVNGGGSVTRNAKQVYGCLGCSAECGRCARTIKAIIDEALGPCAKACCSGCPHSGHPHAANDEEAEPAEFALAAC</sequence>
<evidence type="ECO:0000256" key="6">
    <source>
        <dbReference type="ARBA" id="ARBA00023014"/>
    </source>
</evidence>
<evidence type="ECO:0000313" key="10">
    <source>
        <dbReference type="EMBL" id="TWB98140.1"/>
    </source>
</evidence>
<dbReference type="InterPro" id="IPR052371">
    <property type="entry name" value="BFD-associated_ferredoxin"/>
</dbReference>
<dbReference type="InterPro" id="IPR041854">
    <property type="entry name" value="BFD-like_2Fe2S-bd_dom_sf"/>
</dbReference>
<dbReference type="GO" id="GO:0051537">
    <property type="term" value="F:2 iron, 2 sulfur cluster binding"/>
    <property type="evidence" value="ECO:0007669"/>
    <property type="project" value="UniProtKB-KW"/>
</dbReference>
<dbReference type="GO" id="GO:0046872">
    <property type="term" value="F:metal ion binding"/>
    <property type="evidence" value="ECO:0007669"/>
    <property type="project" value="UniProtKB-KW"/>
</dbReference>
<dbReference type="EMBL" id="VITY01000006">
    <property type="protein sequence ID" value="TWB98140.1"/>
    <property type="molecule type" value="Genomic_DNA"/>
</dbReference>
<keyword evidence="6" id="KW-0411">Iron-sulfur</keyword>
<keyword evidence="5" id="KW-0408">Iron</keyword>
<evidence type="ECO:0000256" key="8">
    <source>
        <dbReference type="ARBA" id="ARBA00046332"/>
    </source>
</evidence>
<keyword evidence="3" id="KW-0479">Metal-binding</keyword>
<comment type="similarity">
    <text evidence="8">Belongs to the Bfd family.</text>
</comment>
<evidence type="ECO:0000313" key="11">
    <source>
        <dbReference type="Proteomes" id="UP000321304"/>
    </source>
</evidence>
<proteinExistence type="inferred from homology"/>
<evidence type="ECO:0000259" key="9">
    <source>
        <dbReference type="Pfam" id="PF04324"/>
    </source>
</evidence>
<organism evidence="10 11">
    <name type="scientific">Bradyrhizobium macuxiense</name>
    <dbReference type="NCBI Taxonomy" id="1755647"/>
    <lineage>
        <taxon>Bacteria</taxon>
        <taxon>Pseudomonadati</taxon>
        <taxon>Pseudomonadota</taxon>
        <taxon>Alphaproteobacteria</taxon>
        <taxon>Hyphomicrobiales</taxon>
        <taxon>Nitrobacteraceae</taxon>
        <taxon>Bradyrhizobium</taxon>
    </lineage>
</organism>
<dbReference type="Gene3D" id="1.10.10.1100">
    <property type="entry name" value="BFD-like [2Fe-2S]-binding domain"/>
    <property type="match status" value="1"/>
</dbReference>
<evidence type="ECO:0000256" key="2">
    <source>
        <dbReference type="ARBA" id="ARBA00022714"/>
    </source>
</evidence>
<dbReference type="PANTHER" id="PTHR37424:SF1">
    <property type="entry name" value="BACTERIOFERRITIN-ASSOCIATED FERREDOXIN"/>
    <property type="match status" value="1"/>
</dbReference>
<dbReference type="PANTHER" id="PTHR37424">
    <property type="entry name" value="BACTERIOFERRITIN-ASSOCIATED FERREDOXIN"/>
    <property type="match status" value="1"/>
</dbReference>